<dbReference type="AlphaFoldDB" id="A0ABD1HC50"/>
<evidence type="ECO:0000256" key="1">
    <source>
        <dbReference type="SAM" id="MobiDB-lite"/>
    </source>
</evidence>
<gene>
    <name evidence="2" type="ORF">AAHA92_14614</name>
</gene>
<evidence type="ECO:0000313" key="2">
    <source>
        <dbReference type="EMBL" id="KAL1554008.1"/>
    </source>
</evidence>
<evidence type="ECO:0000313" key="3">
    <source>
        <dbReference type="Proteomes" id="UP001567538"/>
    </source>
</evidence>
<protein>
    <submittedName>
        <fullName evidence="2">Uncharacterized protein</fullName>
    </submittedName>
</protein>
<dbReference type="EMBL" id="JBEAFC010000006">
    <property type="protein sequence ID" value="KAL1554008.1"/>
    <property type="molecule type" value="Genomic_DNA"/>
</dbReference>
<feature type="region of interest" description="Disordered" evidence="1">
    <location>
        <begin position="61"/>
        <end position="80"/>
    </location>
</feature>
<name>A0ABD1HC50_SALDI</name>
<dbReference type="Proteomes" id="UP001567538">
    <property type="component" value="Unassembled WGS sequence"/>
</dbReference>
<proteinExistence type="predicted"/>
<organism evidence="2 3">
    <name type="scientific">Salvia divinorum</name>
    <name type="common">Maria pastora</name>
    <name type="synonym">Diviner's sage</name>
    <dbReference type="NCBI Taxonomy" id="28513"/>
    <lineage>
        <taxon>Eukaryota</taxon>
        <taxon>Viridiplantae</taxon>
        <taxon>Streptophyta</taxon>
        <taxon>Embryophyta</taxon>
        <taxon>Tracheophyta</taxon>
        <taxon>Spermatophyta</taxon>
        <taxon>Magnoliopsida</taxon>
        <taxon>eudicotyledons</taxon>
        <taxon>Gunneridae</taxon>
        <taxon>Pentapetalae</taxon>
        <taxon>asterids</taxon>
        <taxon>lamiids</taxon>
        <taxon>Lamiales</taxon>
        <taxon>Lamiaceae</taxon>
        <taxon>Nepetoideae</taxon>
        <taxon>Mentheae</taxon>
        <taxon>Salviinae</taxon>
        <taxon>Salvia</taxon>
        <taxon>Salvia subgen. Calosphace</taxon>
    </lineage>
</organism>
<accession>A0ABD1HC50</accession>
<comment type="caution">
    <text evidence="2">The sequence shown here is derived from an EMBL/GenBank/DDBJ whole genome shotgun (WGS) entry which is preliminary data.</text>
</comment>
<sequence>MELYARRRGISERLEGQAMLPSVVRHLNVLSRQLARLKVKVGGRNEAEVTEITDRHKVLPHLKKRAPDKQRKNRIPGCLEGKGNKYRTKGMWQVQCNQCKEFGHRESTAKCVINGTKKGRVVQRDGL</sequence>
<keyword evidence="3" id="KW-1185">Reference proteome</keyword>
<reference evidence="2 3" key="1">
    <citation type="submission" date="2024-06" db="EMBL/GenBank/DDBJ databases">
        <title>A chromosome level genome sequence of Diviner's sage (Salvia divinorum).</title>
        <authorList>
            <person name="Ford S.A."/>
            <person name="Ro D.-K."/>
            <person name="Ness R.W."/>
            <person name="Phillips M.A."/>
        </authorList>
    </citation>
    <scope>NUCLEOTIDE SEQUENCE [LARGE SCALE GENOMIC DNA]</scope>
    <source>
        <strain evidence="2">SAF-2024a</strain>
        <tissue evidence="2">Leaf</tissue>
    </source>
</reference>